<feature type="domain" description="DUF3817" evidence="7">
    <location>
        <begin position="7"/>
        <end position="93"/>
    </location>
</feature>
<evidence type="ECO:0000256" key="4">
    <source>
        <dbReference type="ARBA" id="ARBA00022989"/>
    </source>
</evidence>
<dbReference type="PANTHER" id="PTHR40077:SF1">
    <property type="entry name" value="MEMBRANE PROTEIN"/>
    <property type="match status" value="1"/>
</dbReference>
<keyword evidence="3 6" id="KW-0812">Transmembrane</keyword>
<reference evidence="8 9" key="1">
    <citation type="submission" date="2024-01" db="EMBL/GenBank/DDBJ databases">
        <title>Seven novel Bacillus-like species.</title>
        <authorList>
            <person name="Liu G."/>
        </authorList>
    </citation>
    <scope>NUCLEOTIDE SEQUENCE [LARGE SCALE GENOMIC DNA]</scope>
    <source>
        <strain evidence="8 9">FJAT-51639</strain>
    </source>
</reference>
<evidence type="ECO:0000256" key="6">
    <source>
        <dbReference type="SAM" id="Phobius"/>
    </source>
</evidence>
<organism evidence="8 9">
    <name type="scientific">Bacillus bruguierae</name>
    <dbReference type="NCBI Taxonomy" id="3127667"/>
    <lineage>
        <taxon>Bacteria</taxon>
        <taxon>Bacillati</taxon>
        <taxon>Bacillota</taxon>
        <taxon>Bacilli</taxon>
        <taxon>Bacillales</taxon>
        <taxon>Bacillaceae</taxon>
        <taxon>Bacillus</taxon>
    </lineage>
</organism>
<protein>
    <submittedName>
        <fullName evidence="8">DUF3817 domain-containing protein</fullName>
    </submittedName>
</protein>
<evidence type="ECO:0000259" key="7">
    <source>
        <dbReference type="Pfam" id="PF12823"/>
    </source>
</evidence>
<feature type="transmembrane region" description="Helical" evidence="6">
    <location>
        <begin position="39"/>
        <end position="59"/>
    </location>
</feature>
<evidence type="ECO:0000256" key="3">
    <source>
        <dbReference type="ARBA" id="ARBA00022692"/>
    </source>
</evidence>
<feature type="transmembrane region" description="Helical" evidence="6">
    <location>
        <begin position="12"/>
        <end position="33"/>
    </location>
</feature>
<dbReference type="PANTHER" id="PTHR40077">
    <property type="entry name" value="MEMBRANE PROTEIN-RELATED"/>
    <property type="match status" value="1"/>
</dbReference>
<keyword evidence="2" id="KW-1003">Cell membrane</keyword>
<dbReference type="EMBL" id="JBAWSX010000003">
    <property type="protein sequence ID" value="MEI4801032.1"/>
    <property type="molecule type" value="Genomic_DNA"/>
</dbReference>
<dbReference type="NCBIfam" id="TIGR03954">
    <property type="entry name" value="integ_memb_HG"/>
    <property type="match status" value="1"/>
</dbReference>
<evidence type="ECO:0000256" key="5">
    <source>
        <dbReference type="ARBA" id="ARBA00023136"/>
    </source>
</evidence>
<accession>A0ABU8FEB9</accession>
<evidence type="ECO:0000313" key="9">
    <source>
        <dbReference type="Proteomes" id="UP001372526"/>
    </source>
</evidence>
<dbReference type="Pfam" id="PF12823">
    <property type="entry name" value="DUF3817"/>
    <property type="match status" value="1"/>
</dbReference>
<proteinExistence type="predicted"/>
<keyword evidence="5 6" id="KW-0472">Membrane</keyword>
<feature type="transmembrane region" description="Helical" evidence="6">
    <location>
        <begin position="71"/>
        <end position="88"/>
    </location>
</feature>
<sequence length="98" mass="10724">MLSTPIGRLRVIGLLEGISFLILLFIAMPLKYFAGFSKAVTVAGMAHGVLFILFIFAVIQVTMIHNKSKSWAFGALVASVIPFGTFVLDAKLKHEENK</sequence>
<evidence type="ECO:0000256" key="2">
    <source>
        <dbReference type="ARBA" id="ARBA00022475"/>
    </source>
</evidence>
<keyword evidence="4 6" id="KW-1133">Transmembrane helix</keyword>
<evidence type="ECO:0000256" key="1">
    <source>
        <dbReference type="ARBA" id="ARBA00004651"/>
    </source>
</evidence>
<dbReference type="RefSeq" id="WP_336471840.1">
    <property type="nucleotide sequence ID" value="NZ_JBAWSX010000003.1"/>
</dbReference>
<comment type="caution">
    <text evidence="8">The sequence shown here is derived from an EMBL/GenBank/DDBJ whole genome shotgun (WGS) entry which is preliminary data.</text>
</comment>
<keyword evidence="9" id="KW-1185">Reference proteome</keyword>
<name>A0ABU8FEB9_9BACI</name>
<comment type="subcellular location">
    <subcellularLocation>
        <location evidence="1">Cell membrane</location>
        <topology evidence="1">Multi-pass membrane protein</topology>
    </subcellularLocation>
</comment>
<evidence type="ECO:0000313" key="8">
    <source>
        <dbReference type="EMBL" id="MEI4801032.1"/>
    </source>
</evidence>
<gene>
    <name evidence="8" type="ORF">WAZ07_06770</name>
</gene>
<dbReference type="Proteomes" id="UP001372526">
    <property type="component" value="Unassembled WGS sequence"/>
</dbReference>
<dbReference type="InterPro" id="IPR023845">
    <property type="entry name" value="DUF3817_TM"/>
</dbReference>